<evidence type="ECO:0000259" key="13">
    <source>
        <dbReference type="Pfam" id="PF00275"/>
    </source>
</evidence>
<keyword evidence="6 12" id="KW-0133">Cell shape</keyword>
<feature type="active site" description="Proton donor" evidence="12">
    <location>
        <position position="116"/>
    </location>
</feature>
<dbReference type="GO" id="GO:0071555">
    <property type="term" value="P:cell wall organization"/>
    <property type="evidence" value="ECO:0007669"/>
    <property type="project" value="UniProtKB-KW"/>
</dbReference>
<dbReference type="NCBIfam" id="NF006873">
    <property type="entry name" value="PRK09369.1"/>
    <property type="match status" value="1"/>
</dbReference>
<comment type="caution">
    <text evidence="14">The sequence shown here is derived from an EMBL/GenBank/DDBJ whole genome shotgun (WGS) entry which is preliminary data.</text>
</comment>
<dbReference type="HAMAP" id="MF_00111">
    <property type="entry name" value="MurA"/>
    <property type="match status" value="1"/>
</dbReference>
<dbReference type="UniPathway" id="UPA00219"/>
<evidence type="ECO:0000256" key="1">
    <source>
        <dbReference type="ARBA" id="ARBA00004496"/>
    </source>
</evidence>
<evidence type="ECO:0000256" key="9">
    <source>
        <dbReference type="ARBA" id="ARBA00023316"/>
    </source>
</evidence>
<evidence type="ECO:0000256" key="2">
    <source>
        <dbReference type="ARBA" id="ARBA00004752"/>
    </source>
</evidence>
<keyword evidence="5 12" id="KW-0808">Transferase</keyword>
<proteinExistence type="inferred from homology"/>
<dbReference type="CDD" id="cd01555">
    <property type="entry name" value="UdpNAET"/>
    <property type="match status" value="1"/>
</dbReference>
<dbReference type="GO" id="GO:0051301">
    <property type="term" value="P:cell division"/>
    <property type="evidence" value="ECO:0007669"/>
    <property type="project" value="UniProtKB-KW"/>
</dbReference>
<dbReference type="SUPFAM" id="SSF55205">
    <property type="entry name" value="EPT/RTPC-like"/>
    <property type="match status" value="1"/>
</dbReference>
<evidence type="ECO:0000256" key="8">
    <source>
        <dbReference type="ARBA" id="ARBA00023306"/>
    </source>
</evidence>
<protein>
    <recommendedName>
        <fullName evidence="12">UDP-N-acetylglucosamine 1-carboxyvinyltransferase</fullName>
        <ecNumber evidence="12">2.5.1.7</ecNumber>
    </recommendedName>
    <alternativeName>
        <fullName evidence="12">Enoylpyruvate transferase</fullName>
    </alternativeName>
    <alternativeName>
        <fullName evidence="12">UDP-N-acetylglucosamine enolpyruvyl transferase</fullName>
        <shortName evidence="12">EPT</shortName>
    </alternativeName>
</protein>
<sequence length="420" mass="44866">MDKLVINGGKKLSGDVTVSGSKNASLPIFISTILAPGCHEISNVPFLRDINTTIKVLEQLGARVDGKGNVVKIDTTDLNSFEATYDLVRTMRASVLVLGPLLARFGQARVSLPGGCAIGARPINLHLKGLAALGAEITLEHGYVEAKAKKLKGARIHFDLPTVGGTEQLLMAAATAKGETILENAAREPEIVDHADILNKMGAKIEGAGTDTIRIIGVDELQPTNHTVMPDRIEAGTFMVAAAMTGGDIRIHNMRLDHLDALAFKLQDAGVEISNKDNIVRVKGPKKIKSVNIKTRPYPGFPTDMQAQFMALMCIAEGASVISENIFENRFMHVSELLRFGADITVEGNTATVKGVKKLSGAPVMATDLRASASLILAALAADSTSEVSRIYHLDRGYESIEKKLAGLGADIVRVKDESQ</sequence>
<keyword evidence="9 12" id="KW-0961">Cell wall biogenesis/degradation</keyword>
<dbReference type="PANTHER" id="PTHR43783:SF1">
    <property type="entry name" value="UDP-N-ACETYLGLUCOSAMINE 1-CARBOXYVINYLTRANSFERASE"/>
    <property type="match status" value="1"/>
</dbReference>
<dbReference type="RefSeq" id="WP_183361096.1">
    <property type="nucleotide sequence ID" value="NZ_BLXZ01000004.1"/>
</dbReference>
<feature type="modified residue" description="2-(S-cysteinyl)pyruvic acid O-phosphothioketal" evidence="12">
    <location>
        <position position="116"/>
    </location>
</feature>
<comment type="function">
    <text evidence="12">Cell wall formation. Adds enolpyruvyl to UDP-N-acetylglucosamine.</text>
</comment>
<dbReference type="EC" id="2.5.1.7" evidence="12"/>
<feature type="domain" description="Enolpyruvate transferase" evidence="13">
    <location>
        <begin position="7"/>
        <end position="405"/>
    </location>
</feature>
<evidence type="ECO:0000256" key="7">
    <source>
        <dbReference type="ARBA" id="ARBA00022984"/>
    </source>
</evidence>
<comment type="similarity">
    <text evidence="10 12">Belongs to the EPSP synthase family. MurA subfamily.</text>
</comment>
<reference evidence="15" key="1">
    <citation type="submission" date="2020-06" db="EMBL/GenBank/DDBJ databases">
        <title>Draft genomic sequecing of Geomonas sp. Red745.</title>
        <authorList>
            <person name="Itoh H."/>
            <person name="Xu Z.X."/>
            <person name="Ushijima N."/>
            <person name="Masuda Y."/>
            <person name="Shiratori Y."/>
            <person name="Senoo K."/>
        </authorList>
    </citation>
    <scope>NUCLEOTIDE SEQUENCE [LARGE SCALE GENOMIC DNA]</scope>
    <source>
        <strain evidence="15">Red745</strain>
    </source>
</reference>
<comment type="caution">
    <text evidence="12">Lacks conserved residue(s) required for the propagation of feature annotation.</text>
</comment>
<dbReference type="InterPro" id="IPR005750">
    <property type="entry name" value="UDP_GlcNAc_COvinyl_MurA"/>
</dbReference>
<dbReference type="NCBIfam" id="TIGR01072">
    <property type="entry name" value="murA"/>
    <property type="match status" value="1"/>
</dbReference>
<evidence type="ECO:0000313" key="15">
    <source>
        <dbReference type="Proteomes" id="UP000587586"/>
    </source>
</evidence>
<dbReference type="GO" id="GO:0019277">
    <property type="term" value="P:UDP-N-acetylgalactosamine biosynthetic process"/>
    <property type="evidence" value="ECO:0007669"/>
    <property type="project" value="InterPro"/>
</dbReference>
<dbReference type="AlphaFoldDB" id="A0A6V8N7K4"/>
<organism evidence="14 15">
    <name type="scientific">Geomonas limicola</name>
    <dbReference type="NCBI Taxonomy" id="2740186"/>
    <lineage>
        <taxon>Bacteria</taxon>
        <taxon>Pseudomonadati</taxon>
        <taxon>Thermodesulfobacteriota</taxon>
        <taxon>Desulfuromonadia</taxon>
        <taxon>Geobacterales</taxon>
        <taxon>Geobacteraceae</taxon>
        <taxon>Geomonas</taxon>
    </lineage>
</organism>
<dbReference type="InterPro" id="IPR050068">
    <property type="entry name" value="MurA_subfamily"/>
</dbReference>
<dbReference type="FunFam" id="3.65.10.10:FF:000001">
    <property type="entry name" value="UDP-N-acetylglucosamine 1-carboxyvinyltransferase"/>
    <property type="match status" value="1"/>
</dbReference>
<feature type="binding site" evidence="12">
    <location>
        <begin position="22"/>
        <end position="23"/>
    </location>
    <ligand>
        <name>phosphoenolpyruvate</name>
        <dbReference type="ChEBI" id="CHEBI:58702"/>
    </ligand>
</feature>
<evidence type="ECO:0000256" key="6">
    <source>
        <dbReference type="ARBA" id="ARBA00022960"/>
    </source>
</evidence>
<dbReference type="Gene3D" id="3.65.10.10">
    <property type="entry name" value="Enolpyruvate transferase domain"/>
    <property type="match status" value="2"/>
</dbReference>
<evidence type="ECO:0000256" key="11">
    <source>
        <dbReference type="ARBA" id="ARBA00047527"/>
    </source>
</evidence>
<comment type="subcellular location">
    <subcellularLocation>
        <location evidence="1 12">Cytoplasm</location>
    </subcellularLocation>
</comment>
<keyword evidence="8 12" id="KW-0131">Cell cycle</keyword>
<evidence type="ECO:0000313" key="14">
    <source>
        <dbReference type="EMBL" id="GFO68542.1"/>
    </source>
</evidence>
<dbReference type="EMBL" id="BLXZ01000004">
    <property type="protein sequence ID" value="GFO68542.1"/>
    <property type="molecule type" value="Genomic_DNA"/>
</dbReference>
<dbReference type="GO" id="GO:0008760">
    <property type="term" value="F:UDP-N-acetylglucosamine 1-carboxyvinyltransferase activity"/>
    <property type="evidence" value="ECO:0007669"/>
    <property type="project" value="UniProtKB-UniRule"/>
</dbReference>
<keyword evidence="15" id="KW-1185">Reference proteome</keyword>
<keyword evidence="3 12" id="KW-0963">Cytoplasm</keyword>
<comment type="pathway">
    <text evidence="2 12">Cell wall biogenesis; peptidoglycan biosynthesis.</text>
</comment>
<evidence type="ECO:0000256" key="5">
    <source>
        <dbReference type="ARBA" id="ARBA00022679"/>
    </source>
</evidence>
<feature type="binding site" evidence="12">
    <location>
        <position position="326"/>
    </location>
    <ligand>
        <name>UDP-N-acetyl-alpha-D-glucosamine</name>
        <dbReference type="ChEBI" id="CHEBI:57705"/>
    </ligand>
</feature>
<dbReference type="InterPro" id="IPR013792">
    <property type="entry name" value="RNA3'P_cycl/enolpyr_Trfase_a/b"/>
</dbReference>
<dbReference type="GO" id="GO:0005737">
    <property type="term" value="C:cytoplasm"/>
    <property type="evidence" value="ECO:0007669"/>
    <property type="project" value="UniProtKB-SubCell"/>
</dbReference>
<dbReference type="GO" id="GO:0009252">
    <property type="term" value="P:peptidoglycan biosynthetic process"/>
    <property type="evidence" value="ECO:0007669"/>
    <property type="project" value="UniProtKB-UniRule"/>
</dbReference>
<evidence type="ECO:0000256" key="12">
    <source>
        <dbReference type="HAMAP-Rule" id="MF_00111"/>
    </source>
</evidence>
<keyword evidence="12" id="KW-0670">Pyruvate</keyword>
<feature type="binding site" evidence="12">
    <location>
        <position position="304"/>
    </location>
    <ligand>
        <name>UDP-N-acetyl-alpha-D-glucosamine</name>
        <dbReference type="ChEBI" id="CHEBI:57705"/>
    </ligand>
</feature>
<dbReference type="InterPro" id="IPR036968">
    <property type="entry name" value="Enolpyruvate_Tfrase_sf"/>
</dbReference>
<accession>A0A6V8N7K4</accession>
<dbReference type="GO" id="GO:0008360">
    <property type="term" value="P:regulation of cell shape"/>
    <property type="evidence" value="ECO:0007669"/>
    <property type="project" value="UniProtKB-KW"/>
</dbReference>
<evidence type="ECO:0000256" key="3">
    <source>
        <dbReference type="ARBA" id="ARBA00022490"/>
    </source>
</evidence>
<dbReference type="Pfam" id="PF00275">
    <property type="entry name" value="EPSP_synthase"/>
    <property type="match status" value="1"/>
</dbReference>
<dbReference type="Proteomes" id="UP000587586">
    <property type="component" value="Unassembled WGS sequence"/>
</dbReference>
<keyword evidence="4 12" id="KW-0132">Cell division</keyword>
<name>A0A6V8N7K4_9BACT</name>
<evidence type="ECO:0000256" key="4">
    <source>
        <dbReference type="ARBA" id="ARBA00022618"/>
    </source>
</evidence>
<keyword evidence="7 12" id="KW-0573">Peptidoglycan synthesis</keyword>
<feature type="binding site" evidence="12">
    <location>
        <position position="92"/>
    </location>
    <ligand>
        <name>UDP-N-acetyl-alpha-D-glucosamine</name>
        <dbReference type="ChEBI" id="CHEBI:57705"/>
    </ligand>
</feature>
<evidence type="ECO:0000256" key="10">
    <source>
        <dbReference type="ARBA" id="ARBA00038367"/>
    </source>
</evidence>
<gene>
    <name evidence="12 14" type="primary">murA</name>
    <name evidence="14" type="ORF">GMLC_21210</name>
</gene>
<comment type="catalytic activity">
    <reaction evidence="11 12">
        <text>phosphoenolpyruvate + UDP-N-acetyl-alpha-D-glucosamine = UDP-N-acetyl-3-O-(1-carboxyvinyl)-alpha-D-glucosamine + phosphate</text>
        <dbReference type="Rhea" id="RHEA:18681"/>
        <dbReference type="ChEBI" id="CHEBI:43474"/>
        <dbReference type="ChEBI" id="CHEBI:57705"/>
        <dbReference type="ChEBI" id="CHEBI:58702"/>
        <dbReference type="ChEBI" id="CHEBI:68483"/>
        <dbReference type="EC" id="2.5.1.7"/>
    </reaction>
</comment>
<dbReference type="PANTHER" id="PTHR43783">
    <property type="entry name" value="UDP-N-ACETYLGLUCOSAMINE 1-CARBOXYVINYLTRANSFERASE"/>
    <property type="match status" value="1"/>
</dbReference>
<dbReference type="InterPro" id="IPR001986">
    <property type="entry name" value="Enolpyruvate_Tfrase_dom"/>
</dbReference>